<comment type="similarity">
    <text evidence="1 2">Belongs to the UPF0102 family.</text>
</comment>
<dbReference type="InterPro" id="IPR003509">
    <property type="entry name" value="UPF0102_YraN-like"/>
</dbReference>
<dbReference type="NCBIfam" id="NF009154">
    <property type="entry name" value="PRK12497.3-3"/>
    <property type="match status" value="1"/>
</dbReference>
<keyword evidence="4" id="KW-1185">Reference proteome</keyword>
<dbReference type="SUPFAM" id="SSF52980">
    <property type="entry name" value="Restriction endonuclease-like"/>
    <property type="match status" value="1"/>
</dbReference>
<dbReference type="CDD" id="cd20736">
    <property type="entry name" value="PoNe_Nuclease"/>
    <property type="match status" value="1"/>
</dbReference>
<comment type="caution">
    <text evidence="3">The sequence shown here is derived from an EMBL/GenBank/DDBJ whole genome shotgun (WGS) entry which is preliminary data.</text>
</comment>
<evidence type="ECO:0000313" key="4">
    <source>
        <dbReference type="Proteomes" id="UP001183390"/>
    </source>
</evidence>
<dbReference type="Pfam" id="PF02021">
    <property type="entry name" value="UPF0102"/>
    <property type="match status" value="1"/>
</dbReference>
<dbReference type="PANTHER" id="PTHR34039:SF1">
    <property type="entry name" value="UPF0102 PROTEIN YRAN"/>
    <property type="match status" value="1"/>
</dbReference>
<sequence length="121" mass="13531">MDAHAAYRRELGGLGEELAAVFLERSGIRVVDRNWRSPAGEIDIVARDGPVLVVAEVKTRTRLGHGHPIEAIGRRKRQRLRGLGRAWARARRVRCHPLRIDGLGVLITDGRVFISHERGMA</sequence>
<dbReference type="PANTHER" id="PTHR34039">
    <property type="entry name" value="UPF0102 PROTEIN YRAN"/>
    <property type="match status" value="1"/>
</dbReference>
<dbReference type="RefSeq" id="WP_311510566.1">
    <property type="nucleotide sequence ID" value="NZ_JAVREP010000002.1"/>
</dbReference>
<dbReference type="Gene3D" id="3.40.1350.10">
    <property type="match status" value="1"/>
</dbReference>
<organism evidence="3 4">
    <name type="scientific">Nocardiopsis lambiniae</name>
    <dbReference type="NCBI Taxonomy" id="3075539"/>
    <lineage>
        <taxon>Bacteria</taxon>
        <taxon>Bacillati</taxon>
        <taxon>Actinomycetota</taxon>
        <taxon>Actinomycetes</taxon>
        <taxon>Streptosporangiales</taxon>
        <taxon>Nocardiopsidaceae</taxon>
        <taxon>Nocardiopsis</taxon>
    </lineage>
</organism>
<protein>
    <recommendedName>
        <fullName evidence="2">UPF0102 protein RM479_05150</fullName>
    </recommendedName>
</protein>
<accession>A0ABU2M582</accession>
<evidence type="ECO:0000256" key="1">
    <source>
        <dbReference type="ARBA" id="ARBA00006738"/>
    </source>
</evidence>
<dbReference type="InterPro" id="IPR011335">
    <property type="entry name" value="Restrct_endonuc-II-like"/>
</dbReference>
<dbReference type="InterPro" id="IPR011856">
    <property type="entry name" value="tRNA_endonuc-like_dom_sf"/>
</dbReference>
<dbReference type="EMBL" id="JAVREP010000002">
    <property type="protein sequence ID" value="MDT0327796.1"/>
    <property type="molecule type" value="Genomic_DNA"/>
</dbReference>
<evidence type="ECO:0000256" key="2">
    <source>
        <dbReference type="HAMAP-Rule" id="MF_00048"/>
    </source>
</evidence>
<name>A0ABU2M582_9ACTN</name>
<evidence type="ECO:0000313" key="3">
    <source>
        <dbReference type="EMBL" id="MDT0327796.1"/>
    </source>
</evidence>
<dbReference type="HAMAP" id="MF_00048">
    <property type="entry name" value="UPF0102"/>
    <property type="match status" value="1"/>
</dbReference>
<dbReference type="Proteomes" id="UP001183390">
    <property type="component" value="Unassembled WGS sequence"/>
</dbReference>
<reference evidence="4" key="1">
    <citation type="submission" date="2023-07" db="EMBL/GenBank/DDBJ databases">
        <title>30 novel species of actinomycetes from the DSMZ collection.</title>
        <authorList>
            <person name="Nouioui I."/>
        </authorList>
    </citation>
    <scope>NUCLEOTIDE SEQUENCE [LARGE SCALE GENOMIC DNA]</scope>
    <source>
        <strain evidence="4">DSM 44743</strain>
    </source>
</reference>
<gene>
    <name evidence="3" type="ORF">RM479_05150</name>
</gene>
<proteinExistence type="inferred from homology"/>